<proteinExistence type="predicted"/>
<evidence type="ECO:0000313" key="2">
    <source>
        <dbReference type="EMBL" id="MBF4162500.1"/>
    </source>
</evidence>
<sequence length="363" mass="40391">MADRLADELVNGLDRRQYVGSLHHIVPRFVLKRFAVAAEQVYVRDRVAGADGRRNIKNLGVKDFYTFIDQQGELDSSHESILGFVETDAANILSELVDNPFRRPRPFTDDERTVIDTLVAMQAVRGHDQRRTGEVLTDYYMKFTNRDRLTAQELEEYEFVPHQNDLLNEAMQKAELIHRYLADRACGLVRLDRPLLITCDEPVLLLTDEDEEGSGEPDRPTAKRPPSESVGAHLPEDVILIAGTNLAGIARTDFIAMPLGPQLALLYLGPGSGEGSWDPFTLDGEDADEFAAAVVARAIENSCAWVVANPDHPTIATMQLPPTRNPLEFSDGGTAMSGRYATDSRRTARRLDKKAQPIKPGQK</sequence>
<dbReference type="Proteomes" id="UP000656804">
    <property type="component" value="Unassembled WGS sequence"/>
</dbReference>
<feature type="region of interest" description="Disordered" evidence="1">
    <location>
        <begin position="316"/>
        <end position="363"/>
    </location>
</feature>
<gene>
    <name evidence="2" type="ORF">ISG29_12440</name>
</gene>
<protein>
    <submittedName>
        <fullName evidence="2">DUF4238 domain-containing protein</fullName>
    </submittedName>
</protein>
<dbReference type="Pfam" id="PF14022">
    <property type="entry name" value="DUF4238"/>
    <property type="match status" value="1"/>
</dbReference>
<evidence type="ECO:0000313" key="3">
    <source>
        <dbReference type="Proteomes" id="UP000656804"/>
    </source>
</evidence>
<dbReference type="RefSeq" id="WP_194503749.1">
    <property type="nucleotide sequence ID" value="NZ_JADIVZ010000005.1"/>
</dbReference>
<dbReference type="InterPro" id="IPR025332">
    <property type="entry name" value="DUF4238"/>
</dbReference>
<reference evidence="2" key="1">
    <citation type="submission" date="2020-11" db="EMBL/GenBank/DDBJ databases">
        <title>Nocardioides sp. CBS4Y-1, whole genome shotgun sequence.</title>
        <authorList>
            <person name="Tuo L."/>
        </authorList>
    </citation>
    <scope>NUCLEOTIDE SEQUENCE</scope>
    <source>
        <strain evidence="2">CBS4Y-1</strain>
    </source>
</reference>
<feature type="region of interest" description="Disordered" evidence="1">
    <location>
        <begin position="207"/>
        <end position="230"/>
    </location>
</feature>
<dbReference type="EMBL" id="JADIVZ010000005">
    <property type="protein sequence ID" value="MBF4162500.1"/>
    <property type="molecule type" value="Genomic_DNA"/>
</dbReference>
<evidence type="ECO:0000256" key="1">
    <source>
        <dbReference type="SAM" id="MobiDB-lite"/>
    </source>
</evidence>
<name>A0A930Y6L6_9ACTN</name>
<comment type="caution">
    <text evidence="2">The sequence shown here is derived from an EMBL/GenBank/DDBJ whole genome shotgun (WGS) entry which is preliminary data.</text>
</comment>
<feature type="compositionally biased region" description="Basic and acidic residues" evidence="1">
    <location>
        <begin position="342"/>
        <end position="355"/>
    </location>
</feature>
<accession>A0A930Y6L6</accession>
<organism evidence="2 3">
    <name type="scientific">Nocardioides acrostichi</name>
    <dbReference type="NCBI Taxonomy" id="2784339"/>
    <lineage>
        <taxon>Bacteria</taxon>
        <taxon>Bacillati</taxon>
        <taxon>Actinomycetota</taxon>
        <taxon>Actinomycetes</taxon>
        <taxon>Propionibacteriales</taxon>
        <taxon>Nocardioidaceae</taxon>
        <taxon>Nocardioides</taxon>
    </lineage>
</organism>
<keyword evidence="3" id="KW-1185">Reference proteome</keyword>
<dbReference type="AlphaFoldDB" id="A0A930Y6L6"/>